<evidence type="ECO:0000256" key="2">
    <source>
        <dbReference type="ARBA" id="ARBA00022741"/>
    </source>
</evidence>
<keyword evidence="6" id="KW-0472">Membrane</keyword>
<dbReference type="Pfam" id="PF00069">
    <property type="entry name" value="Pkinase"/>
    <property type="match status" value="1"/>
</dbReference>
<dbReference type="Proteomes" id="UP000249304">
    <property type="component" value="Unassembled WGS sequence"/>
</dbReference>
<dbReference type="InterPro" id="IPR000719">
    <property type="entry name" value="Prot_kinase_dom"/>
</dbReference>
<keyword evidence="3 8" id="KW-0418">Kinase</keyword>
<protein>
    <submittedName>
        <fullName evidence="8">Serine/threonine protein kinase</fullName>
    </submittedName>
</protein>
<dbReference type="AlphaFoldDB" id="A0A2W2E160"/>
<sequence>MMSARRSPQSPTGRDGAAGRDHERWVTVTDVRVPRSEAPVRIGGYGVVRRLGEGGQGTVFLGESPGGAQVAIKMLHSCVAADSHVRNGFWCEAEIAASVAAFSTARVLETGFAEERPYIVSEYVPGPSLEELVKGDGPRTGSGLERLAVTTLTALTSIHAAGIVHRDFKPANVIMGPEGPVVIDFGIALAANTAAGTTGPLGTPAYMSPEQFDDQPLTPASDMFSWAGTMVFAATGRPAFAKSTVPATLNAIFHAKPDLSGVPETLRPLVAACLAKDPAARPAAVDVLCELVGGGRGLSPSSTSVSASCHVSAAGRPRQQSEPPAHRHRRTRVAGRHAGSPLHRPARPIIALSRLRRGVAALVGGAALAVTAGTLFLTPVFGDAAGAQGRQVDGSTAVSECPAPSKPSPHRPPAAHPAGVNCDVEVSGSR</sequence>
<feature type="transmembrane region" description="Helical" evidence="6">
    <location>
        <begin position="359"/>
        <end position="381"/>
    </location>
</feature>
<dbReference type="SUPFAM" id="SSF56112">
    <property type="entry name" value="Protein kinase-like (PK-like)"/>
    <property type="match status" value="1"/>
</dbReference>
<dbReference type="PANTHER" id="PTHR43289:SF34">
    <property type="entry name" value="SERINE_THREONINE-PROTEIN KINASE YBDM-RELATED"/>
    <property type="match status" value="1"/>
</dbReference>
<comment type="caution">
    <text evidence="8">The sequence shown here is derived from an EMBL/GenBank/DDBJ whole genome shotgun (WGS) entry which is preliminary data.</text>
</comment>
<dbReference type="GO" id="GO:0004674">
    <property type="term" value="F:protein serine/threonine kinase activity"/>
    <property type="evidence" value="ECO:0007669"/>
    <property type="project" value="UniProtKB-KW"/>
</dbReference>
<dbReference type="CDD" id="cd14014">
    <property type="entry name" value="STKc_PknB_like"/>
    <property type="match status" value="1"/>
</dbReference>
<dbReference type="PROSITE" id="PS00108">
    <property type="entry name" value="PROTEIN_KINASE_ST"/>
    <property type="match status" value="1"/>
</dbReference>
<accession>A0A2W2E160</accession>
<feature type="compositionally biased region" description="Basic residues" evidence="5">
    <location>
        <begin position="326"/>
        <end position="335"/>
    </location>
</feature>
<keyword evidence="6" id="KW-1133">Transmembrane helix</keyword>
<evidence type="ECO:0000256" key="3">
    <source>
        <dbReference type="ARBA" id="ARBA00022777"/>
    </source>
</evidence>
<dbReference type="Gene3D" id="1.10.510.10">
    <property type="entry name" value="Transferase(Phosphotransferase) domain 1"/>
    <property type="match status" value="1"/>
</dbReference>
<evidence type="ECO:0000313" key="8">
    <source>
        <dbReference type="EMBL" id="PZG03287.1"/>
    </source>
</evidence>
<evidence type="ECO:0000256" key="5">
    <source>
        <dbReference type="SAM" id="MobiDB-lite"/>
    </source>
</evidence>
<dbReference type="EMBL" id="POUD01000438">
    <property type="protein sequence ID" value="PZG03287.1"/>
    <property type="molecule type" value="Genomic_DNA"/>
</dbReference>
<feature type="domain" description="Protein kinase" evidence="7">
    <location>
        <begin position="45"/>
        <end position="292"/>
    </location>
</feature>
<keyword evidence="6" id="KW-0812">Transmembrane</keyword>
<feature type="region of interest" description="Disordered" evidence="5">
    <location>
        <begin position="298"/>
        <end position="342"/>
    </location>
</feature>
<keyword evidence="4" id="KW-0067">ATP-binding</keyword>
<keyword evidence="8" id="KW-0723">Serine/threonine-protein kinase</keyword>
<evidence type="ECO:0000259" key="7">
    <source>
        <dbReference type="PROSITE" id="PS50011"/>
    </source>
</evidence>
<organism evidence="8 9">
    <name type="scientific">Nonomuraea aridisoli</name>
    <dbReference type="NCBI Taxonomy" id="2070368"/>
    <lineage>
        <taxon>Bacteria</taxon>
        <taxon>Bacillati</taxon>
        <taxon>Actinomycetota</taxon>
        <taxon>Actinomycetes</taxon>
        <taxon>Streptosporangiales</taxon>
        <taxon>Streptosporangiaceae</taxon>
        <taxon>Nonomuraea</taxon>
    </lineage>
</organism>
<dbReference type="Gene3D" id="3.30.200.20">
    <property type="entry name" value="Phosphorylase Kinase, domain 1"/>
    <property type="match status" value="1"/>
</dbReference>
<evidence type="ECO:0000256" key="4">
    <source>
        <dbReference type="ARBA" id="ARBA00022840"/>
    </source>
</evidence>
<feature type="compositionally biased region" description="Pro residues" evidence="5">
    <location>
        <begin position="404"/>
        <end position="415"/>
    </location>
</feature>
<evidence type="ECO:0000256" key="6">
    <source>
        <dbReference type="SAM" id="Phobius"/>
    </source>
</evidence>
<keyword evidence="9" id="KW-1185">Reference proteome</keyword>
<feature type="compositionally biased region" description="Polar residues" evidence="5">
    <location>
        <begin position="1"/>
        <end position="12"/>
    </location>
</feature>
<dbReference type="PANTHER" id="PTHR43289">
    <property type="entry name" value="MITOGEN-ACTIVATED PROTEIN KINASE KINASE KINASE 20-RELATED"/>
    <property type="match status" value="1"/>
</dbReference>
<name>A0A2W2E160_9ACTN</name>
<reference evidence="8 9" key="1">
    <citation type="submission" date="2018-01" db="EMBL/GenBank/DDBJ databases">
        <title>Draft genome sequence of Nonomuraea sp. KC333.</title>
        <authorList>
            <person name="Sahin N."/>
            <person name="Saygin H."/>
            <person name="Ay H."/>
        </authorList>
    </citation>
    <scope>NUCLEOTIDE SEQUENCE [LARGE SCALE GENOMIC DNA]</scope>
    <source>
        <strain evidence="8 9">KC333</strain>
    </source>
</reference>
<dbReference type="InterPro" id="IPR008271">
    <property type="entry name" value="Ser/Thr_kinase_AS"/>
</dbReference>
<keyword evidence="2" id="KW-0547">Nucleotide-binding</keyword>
<evidence type="ECO:0000256" key="1">
    <source>
        <dbReference type="ARBA" id="ARBA00022679"/>
    </source>
</evidence>
<keyword evidence="1" id="KW-0808">Transferase</keyword>
<dbReference type="GO" id="GO:0005524">
    <property type="term" value="F:ATP binding"/>
    <property type="evidence" value="ECO:0007669"/>
    <property type="project" value="UniProtKB-KW"/>
</dbReference>
<dbReference type="InterPro" id="IPR011009">
    <property type="entry name" value="Kinase-like_dom_sf"/>
</dbReference>
<feature type="region of interest" description="Disordered" evidence="5">
    <location>
        <begin position="391"/>
        <end position="430"/>
    </location>
</feature>
<gene>
    <name evidence="8" type="ORF">C1J01_46185</name>
</gene>
<evidence type="ECO:0000313" key="9">
    <source>
        <dbReference type="Proteomes" id="UP000249304"/>
    </source>
</evidence>
<dbReference type="PROSITE" id="PS50011">
    <property type="entry name" value="PROTEIN_KINASE_DOM"/>
    <property type="match status" value="1"/>
</dbReference>
<feature type="region of interest" description="Disordered" evidence="5">
    <location>
        <begin position="1"/>
        <end position="23"/>
    </location>
</feature>
<dbReference type="OrthoDB" id="3915799at2"/>
<proteinExistence type="predicted"/>
<feature type="compositionally biased region" description="Low complexity" evidence="5">
    <location>
        <begin position="299"/>
        <end position="314"/>
    </location>
</feature>